<feature type="domain" description="Zinc finger DksA/TraR C4-type" evidence="6">
    <location>
        <begin position="196"/>
        <end position="231"/>
    </location>
</feature>
<dbReference type="PROSITE" id="PS51128">
    <property type="entry name" value="ZF_DKSA_2"/>
    <property type="match status" value="1"/>
</dbReference>
<dbReference type="GO" id="GO:0003677">
    <property type="term" value="F:DNA binding"/>
    <property type="evidence" value="ECO:0007669"/>
    <property type="project" value="InterPro"/>
</dbReference>
<dbReference type="Proteomes" id="UP000225706">
    <property type="component" value="Unassembled WGS sequence"/>
</dbReference>
<sequence>MERFLSEEERLRVEEFLSDPKWEKSRARNKIKALQFLLYTGCCHSEVTQLRWKEVKLEERYLYLQDEKGRSIKAETRTVPLNNKALNVLKSIKPLKDNPSMQDLHLPKGYSPSAQEDYMNPQQLNYFRQKLLRLKEDTLRGLDKSMPYLQRHTHQEAEEMSRATQELEASQVFRIRERQYKLLQKIEAALKRIKSGDYGYCAKYGTPIGLARLEVRPIATLSVKAQEEHERSYDRSFRHHDEDVLSEQ</sequence>
<evidence type="ECO:0000259" key="6">
    <source>
        <dbReference type="Pfam" id="PF01258"/>
    </source>
</evidence>
<dbReference type="Pfam" id="PF21157">
    <property type="entry name" value="DksA_N"/>
    <property type="match status" value="1"/>
</dbReference>
<accession>A0A2B4R3S6</accession>
<dbReference type="GO" id="GO:0008270">
    <property type="term" value="F:zinc ion binding"/>
    <property type="evidence" value="ECO:0007669"/>
    <property type="project" value="UniProtKB-KW"/>
</dbReference>
<evidence type="ECO:0000259" key="5">
    <source>
        <dbReference type="Pfam" id="PF00589"/>
    </source>
</evidence>
<dbReference type="Pfam" id="PF01258">
    <property type="entry name" value="zf-dskA_traR"/>
    <property type="match status" value="1"/>
</dbReference>
<feature type="domain" description="Tyr recombinase" evidence="5">
    <location>
        <begin position="14"/>
        <end position="92"/>
    </location>
</feature>
<keyword evidence="3" id="KW-0862">Zinc</keyword>
<dbReference type="AlphaFoldDB" id="A0A2B4R3S6"/>
<keyword evidence="9" id="KW-1185">Reference proteome</keyword>
<evidence type="ECO:0000313" key="9">
    <source>
        <dbReference type="Proteomes" id="UP000225706"/>
    </source>
</evidence>
<name>A0A2B4R3S6_STYPI</name>
<dbReference type="InterPro" id="IPR011010">
    <property type="entry name" value="DNA_brk_join_enz"/>
</dbReference>
<dbReference type="OrthoDB" id="10067802at2759"/>
<evidence type="ECO:0000313" key="8">
    <source>
        <dbReference type="EMBL" id="PFX11048.1"/>
    </source>
</evidence>
<feature type="domain" description="DnaK suppressor protein DksA N-terminal" evidence="7">
    <location>
        <begin position="123"/>
        <end position="193"/>
    </location>
</feature>
<comment type="caution">
    <text evidence="8">The sequence shown here is derived from an EMBL/GenBank/DDBJ whole genome shotgun (WGS) entry which is preliminary data.</text>
</comment>
<protein>
    <submittedName>
        <fullName evidence="8">RNA polymerase-binding transcription factor DksA</fullName>
    </submittedName>
</protein>
<keyword evidence="1" id="KW-0479">Metal-binding</keyword>
<dbReference type="SUPFAM" id="SSF57716">
    <property type="entry name" value="Glucocorticoid receptor-like (DNA-binding domain)"/>
    <property type="match status" value="1"/>
</dbReference>
<dbReference type="GO" id="GO:0015074">
    <property type="term" value="P:DNA integration"/>
    <property type="evidence" value="ECO:0007669"/>
    <property type="project" value="InterPro"/>
</dbReference>
<evidence type="ECO:0000256" key="3">
    <source>
        <dbReference type="ARBA" id="ARBA00022833"/>
    </source>
</evidence>
<evidence type="ECO:0000256" key="4">
    <source>
        <dbReference type="SAM" id="MobiDB-lite"/>
    </source>
</evidence>
<dbReference type="SUPFAM" id="SSF56349">
    <property type="entry name" value="DNA breaking-rejoining enzymes"/>
    <property type="match status" value="1"/>
</dbReference>
<dbReference type="Pfam" id="PF00589">
    <property type="entry name" value="Phage_integrase"/>
    <property type="match status" value="1"/>
</dbReference>
<dbReference type="SUPFAM" id="SSF109635">
    <property type="entry name" value="DnaK suppressor protein DksA, alpha-hairpin domain"/>
    <property type="match status" value="1"/>
</dbReference>
<dbReference type="InterPro" id="IPR000962">
    <property type="entry name" value="Znf_DskA_TraR"/>
</dbReference>
<evidence type="ECO:0000256" key="2">
    <source>
        <dbReference type="ARBA" id="ARBA00022771"/>
    </source>
</evidence>
<proteinExistence type="predicted"/>
<reference evidence="9" key="1">
    <citation type="journal article" date="2017" name="bioRxiv">
        <title>Comparative analysis of the genomes of Stylophora pistillata and Acropora digitifera provides evidence for extensive differences between species of corals.</title>
        <authorList>
            <person name="Voolstra C.R."/>
            <person name="Li Y."/>
            <person name="Liew Y.J."/>
            <person name="Baumgarten S."/>
            <person name="Zoccola D."/>
            <person name="Flot J.-F."/>
            <person name="Tambutte S."/>
            <person name="Allemand D."/>
            <person name="Aranda M."/>
        </authorList>
    </citation>
    <scope>NUCLEOTIDE SEQUENCE [LARGE SCALE GENOMIC DNA]</scope>
</reference>
<organism evidence="8 9">
    <name type="scientific">Stylophora pistillata</name>
    <name type="common">Smooth cauliflower coral</name>
    <dbReference type="NCBI Taxonomy" id="50429"/>
    <lineage>
        <taxon>Eukaryota</taxon>
        <taxon>Metazoa</taxon>
        <taxon>Cnidaria</taxon>
        <taxon>Anthozoa</taxon>
        <taxon>Hexacorallia</taxon>
        <taxon>Scleractinia</taxon>
        <taxon>Astrocoeniina</taxon>
        <taxon>Pocilloporidae</taxon>
        <taxon>Stylophora</taxon>
    </lineage>
</organism>
<dbReference type="Gene3D" id="1.20.120.910">
    <property type="entry name" value="DksA, coiled-coil domain"/>
    <property type="match status" value="1"/>
</dbReference>
<dbReference type="InterPro" id="IPR048489">
    <property type="entry name" value="DksA_N"/>
</dbReference>
<evidence type="ECO:0000256" key="1">
    <source>
        <dbReference type="ARBA" id="ARBA00022723"/>
    </source>
</evidence>
<dbReference type="InterPro" id="IPR002104">
    <property type="entry name" value="Integrase_catalytic"/>
</dbReference>
<evidence type="ECO:0000259" key="7">
    <source>
        <dbReference type="Pfam" id="PF21157"/>
    </source>
</evidence>
<dbReference type="InterPro" id="IPR037187">
    <property type="entry name" value="DnaK_N"/>
</dbReference>
<dbReference type="STRING" id="50429.A0A2B4R3S6"/>
<dbReference type="PANTHER" id="PTHR33823">
    <property type="entry name" value="RNA POLYMERASE-BINDING TRANSCRIPTION FACTOR DKSA-RELATED"/>
    <property type="match status" value="1"/>
</dbReference>
<dbReference type="PANTHER" id="PTHR33823:SF2">
    <property type="entry name" value="RNA POLYMERASE-BINDING TRANSCRIPTION FACTOR DKSA"/>
    <property type="match status" value="1"/>
</dbReference>
<feature type="region of interest" description="Disordered" evidence="4">
    <location>
        <begin position="229"/>
        <end position="248"/>
    </location>
</feature>
<dbReference type="GO" id="GO:0006310">
    <property type="term" value="P:DNA recombination"/>
    <property type="evidence" value="ECO:0007669"/>
    <property type="project" value="InterPro"/>
</dbReference>
<gene>
    <name evidence="8" type="primary">dksA</name>
    <name evidence="8" type="ORF">AWC38_SpisGene25527</name>
</gene>
<dbReference type="EMBL" id="LSMT01004157">
    <property type="protein sequence ID" value="PFX11048.1"/>
    <property type="molecule type" value="Genomic_DNA"/>
</dbReference>
<keyword evidence="2" id="KW-0863">Zinc-finger</keyword>